<dbReference type="AlphaFoldDB" id="A0A6C0IYC9"/>
<evidence type="ECO:0000256" key="1">
    <source>
        <dbReference type="SAM" id="Phobius"/>
    </source>
</evidence>
<reference evidence="2" key="1">
    <citation type="journal article" date="2020" name="Nature">
        <title>Giant virus diversity and host interactions through global metagenomics.</title>
        <authorList>
            <person name="Schulz F."/>
            <person name="Roux S."/>
            <person name="Paez-Espino D."/>
            <person name="Jungbluth S."/>
            <person name="Walsh D.A."/>
            <person name="Denef V.J."/>
            <person name="McMahon K.D."/>
            <person name="Konstantinidis K.T."/>
            <person name="Eloe-Fadrosh E.A."/>
            <person name="Kyrpides N.C."/>
            <person name="Woyke T."/>
        </authorList>
    </citation>
    <scope>NUCLEOTIDE SEQUENCE</scope>
    <source>
        <strain evidence="2">GVMAG-M-3300025138-11</strain>
    </source>
</reference>
<accession>A0A6C0IYC9</accession>
<protein>
    <submittedName>
        <fullName evidence="2">Uncharacterized protein</fullName>
    </submittedName>
</protein>
<dbReference type="EMBL" id="MN740281">
    <property type="protein sequence ID" value="QHT97570.1"/>
    <property type="molecule type" value="Genomic_DNA"/>
</dbReference>
<evidence type="ECO:0000313" key="2">
    <source>
        <dbReference type="EMBL" id="QHT97570.1"/>
    </source>
</evidence>
<sequence length="632" mass="75526">MLKWINLFLINLLYFFNKFIGHYIANFFARKKLKKLSSEYKKFSINIKSKNGIYLDNIYLDKLRIDYIDKITCDSYKLLYTKSFLHILDKVFIIFNDNYEKKSYLEPESDIKFINLENMINNGLDNMQKILDYLLLSHKFIIKHLSLLYCIYKFSFNNFVIVKKNDFYSFKINYIDFFIDSIKTIKLKNISASYQSTIDIVIEHIDLKIVKFEDIIDVIDKLKKLNSGESTDIKYKIVLKNIHISFKNINIISVIVRNLCINNEKISLDKIDIINFKKKIVKLDNIRYNLKRNSFKCKEFKIDLYKSTFHKIYLSLNKYIKKKKMTKDNINEHNNISDILIDSYINYSKTVNEKNDSIETNYLYDIPNNLSESFIVTKKTDNLLIDSYINKSYIKKLIFNLDTFIINIYDNNCIRSQSIIRNLEYNNIINNEINIYINNWEIKNNVDYLIRKKNNINNILNINYYNGELDLSFSNLVLNLIIDEFIFIYNTLNQNILYLNKLLYNNYNQDYIGKAFFIKHIKIHPLMCSVSYYPKKCSYYKFLGNITEIYKNIDYENMLLNLVYINLYYPSDFQDLLKNVLKTWLTDIKENQIKNIIKSTKFNALINNTPVNITKYLIGLINNLMISLTNLF</sequence>
<feature type="transmembrane region" description="Helical" evidence="1">
    <location>
        <begin position="6"/>
        <end position="29"/>
    </location>
</feature>
<keyword evidence="1" id="KW-0812">Transmembrane</keyword>
<name>A0A6C0IYC9_9ZZZZ</name>
<keyword evidence="1" id="KW-1133">Transmembrane helix</keyword>
<organism evidence="2">
    <name type="scientific">viral metagenome</name>
    <dbReference type="NCBI Taxonomy" id="1070528"/>
    <lineage>
        <taxon>unclassified sequences</taxon>
        <taxon>metagenomes</taxon>
        <taxon>organismal metagenomes</taxon>
    </lineage>
</organism>
<keyword evidence="1" id="KW-0472">Membrane</keyword>
<proteinExistence type="predicted"/>